<name>A0A292YL33_9BACL</name>
<dbReference type="PANTHER" id="PTHR48079">
    <property type="entry name" value="PROTEIN YEEZ"/>
    <property type="match status" value="1"/>
</dbReference>
<evidence type="ECO:0000259" key="1">
    <source>
        <dbReference type="Pfam" id="PF01370"/>
    </source>
</evidence>
<dbReference type="AlphaFoldDB" id="A0A292YL33"/>
<dbReference type="EMBL" id="BDUF01000014">
    <property type="protein sequence ID" value="GAX89084.1"/>
    <property type="molecule type" value="Genomic_DNA"/>
</dbReference>
<dbReference type="Pfam" id="PF01370">
    <property type="entry name" value="Epimerase"/>
    <property type="match status" value="1"/>
</dbReference>
<protein>
    <submittedName>
        <fullName evidence="2">Short chain dehydrogenase</fullName>
    </submittedName>
</protein>
<dbReference type="InterPro" id="IPR051783">
    <property type="entry name" value="NAD(P)-dependent_oxidoreduct"/>
</dbReference>
<dbReference type="Gene3D" id="3.40.50.720">
    <property type="entry name" value="NAD(P)-binding Rossmann-like Domain"/>
    <property type="match status" value="1"/>
</dbReference>
<dbReference type="OrthoDB" id="112777at2"/>
<feature type="domain" description="NAD-dependent epimerase/dehydratase" evidence="1">
    <location>
        <begin position="4"/>
        <end position="220"/>
    </location>
</feature>
<dbReference type="InterPro" id="IPR001509">
    <property type="entry name" value="Epimerase_deHydtase"/>
</dbReference>
<accession>A0A292YL33</accession>
<proteinExistence type="predicted"/>
<organism evidence="2 3">
    <name type="scientific">Effusibacillus lacus</name>
    <dbReference type="NCBI Taxonomy" id="1348429"/>
    <lineage>
        <taxon>Bacteria</taxon>
        <taxon>Bacillati</taxon>
        <taxon>Bacillota</taxon>
        <taxon>Bacilli</taxon>
        <taxon>Bacillales</taxon>
        <taxon>Alicyclobacillaceae</taxon>
        <taxon>Effusibacillus</taxon>
    </lineage>
</organism>
<evidence type="ECO:0000313" key="3">
    <source>
        <dbReference type="Proteomes" id="UP000217785"/>
    </source>
</evidence>
<evidence type="ECO:0000313" key="2">
    <source>
        <dbReference type="EMBL" id="GAX89084.1"/>
    </source>
</evidence>
<dbReference type="RefSeq" id="WP_096180773.1">
    <property type="nucleotide sequence ID" value="NZ_BDUF01000014.1"/>
</dbReference>
<dbReference type="SUPFAM" id="SSF51735">
    <property type="entry name" value="NAD(P)-binding Rossmann-fold domains"/>
    <property type="match status" value="1"/>
</dbReference>
<dbReference type="GO" id="GO:0004029">
    <property type="term" value="F:aldehyde dehydrogenase (NAD+) activity"/>
    <property type="evidence" value="ECO:0007669"/>
    <property type="project" value="TreeGrafter"/>
</dbReference>
<dbReference type="GO" id="GO:0005737">
    <property type="term" value="C:cytoplasm"/>
    <property type="evidence" value="ECO:0007669"/>
    <property type="project" value="TreeGrafter"/>
</dbReference>
<keyword evidence="3" id="KW-1185">Reference proteome</keyword>
<sequence length="322" mass="35868">MNKALVLGASGGMGYSIVKELAQRGIDVVAFARGKEKLAKLFANEKKVMISPGDAFSLESLKEAAADVDVIFHAMNIPYPEWEKKLPVLMGNILESARHANAKLVLVDNIYAYGRSTGALVTEKSPKNPHTKKGKIRLQLETMAKQSNLPVLIAHFPDFYGPNADNTLLNYTFERVIKNKKSMFVGDRKIPREYIFTPDGAKALVELALMDSAYGQNWNIPGSGVITGDEIVAILREHTGYNKNVGTVTKGMVQFMGLFNKMMREVVEMVYLTEEPVVLDGGKLEQEIKSIPRTPYKEGIKQTIEHMLYNLDQSDSVPQREM</sequence>
<comment type="caution">
    <text evidence="2">The sequence shown here is derived from an EMBL/GenBank/DDBJ whole genome shotgun (WGS) entry which is preliminary data.</text>
</comment>
<dbReference type="PANTHER" id="PTHR48079:SF6">
    <property type="entry name" value="NAD(P)-BINDING DOMAIN-CONTAINING PROTEIN-RELATED"/>
    <property type="match status" value="1"/>
</dbReference>
<reference evidence="3" key="1">
    <citation type="submission" date="2017-07" db="EMBL/GenBank/DDBJ databases">
        <title>Draft genome sequence of Effusibacillus lacus strain skLN1.</title>
        <authorList>
            <person name="Watanabe M."/>
            <person name="Kojima H."/>
            <person name="Fukui M."/>
        </authorList>
    </citation>
    <scope>NUCLEOTIDE SEQUENCE [LARGE SCALE GENOMIC DNA]</scope>
    <source>
        <strain evidence="3">skLN1</strain>
    </source>
</reference>
<dbReference type="InterPro" id="IPR036291">
    <property type="entry name" value="NAD(P)-bd_dom_sf"/>
</dbReference>
<gene>
    <name evidence="2" type="ORF">EFBL_0698</name>
</gene>
<dbReference type="Proteomes" id="UP000217785">
    <property type="component" value="Unassembled WGS sequence"/>
</dbReference>